<dbReference type="RefSeq" id="YP_009881735.1">
    <property type="nucleotide sequence ID" value="NC_049442.1"/>
</dbReference>
<gene>
    <name evidence="1" type="primary">62</name>
    <name evidence="1" type="ORF">KBurrousTX_62</name>
</gene>
<evidence type="ECO:0000313" key="1">
    <source>
        <dbReference type="EMBL" id="AYD81556.1"/>
    </source>
</evidence>
<protein>
    <submittedName>
        <fullName evidence="1">Uncharacterized protein</fullName>
    </submittedName>
</protein>
<keyword evidence="2" id="KW-1185">Reference proteome</keyword>
<dbReference type="KEGG" id="vg:55811008"/>
<sequence>MTANVQEALYAWCADCSMGSEVGILRAEAEAWADEHDALNHVEEP</sequence>
<dbReference type="GeneID" id="55811008"/>
<dbReference type="Proteomes" id="UP000278416">
    <property type="component" value="Segment"/>
</dbReference>
<name>A0A386KBC1_9CAUD</name>
<reference evidence="1 2" key="1">
    <citation type="submission" date="2018-08" db="EMBL/GenBank/DDBJ databases">
        <authorList>
            <person name="Edupali M."/>
            <person name="Eltaeb M."/>
            <person name="Griswold I."/>
            <person name="Han P."/>
            <person name="Iszauk E."/>
            <person name="Joshi S."/>
            <person name="Kim Y."/>
            <person name="Krakopolsky K."/>
            <person name="Kubyshko V."/>
            <person name="Lee J."/>
            <person name="Lee N.Y."/>
            <person name="Lumaj G."/>
            <person name="Muskovitz J."/>
            <person name="Ning J."/>
            <person name="Noll E."/>
            <person name="Persaud B."/>
            <person name="Shankar N."/>
            <person name="Shim K."/>
            <person name="Srinivasan C."/>
            <person name="Yoon I."/>
            <person name="Zhang S."/>
            <person name="Ziausyte U."/>
            <person name="Jarvik J.W."/>
            <person name="Mcguier N."/>
            <person name="Lopez A.J."/>
            <person name="Garlena R.A."/>
            <person name="Russell D.A."/>
            <person name="Pope W.H."/>
            <person name="Jacobs-Sera D."/>
            <person name="Hatfull G.F."/>
        </authorList>
    </citation>
    <scope>NUCLEOTIDE SEQUENCE [LARGE SCALE GENOMIC DNA]</scope>
</reference>
<organism evidence="1 2">
    <name type="scientific">Arthrobacter phage KBurrousTX</name>
    <dbReference type="NCBI Taxonomy" id="2315608"/>
    <lineage>
        <taxon>Viruses</taxon>
        <taxon>Duplodnaviria</taxon>
        <taxon>Heunggongvirae</taxon>
        <taxon>Uroviricota</taxon>
        <taxon>Caudoviricetes</taxon>
        <taxon>Klausavirus</taxon>
        <taxon>Klausavirus kburrousTX</taxon>
    </lineage>
</organism>
<evidence type="ECO:0000313" key="2">
    <source>
        <dbReference type="Proteomes" id="UP000278416"/>
    </source>
</evidence>
<accession>A0A386KBC1</accession>
<dbReference type="EMBL" id="MH744419">
    <property type="protein sequence ID" value="AYD81556.1"/>
    <property type="molecule type" value="Genomic_DNA"/>
</dbReference>
<proteinExistence type="predicted"/>